<evidence type="ECO:0000313" key="3">
    <source>
        <dbReference type="Proteomes" id="UP000887104"/>
    </source>
</evidence>
<keyword evidence="1" id="KW-0472">Membrane</keyword>
<protein>
    <recommendedName>
        <fullName evidence="4">DUF3592 domain-containing protein</fullName>
    </recommendedName>
</protein>
<keyword evidence="1" id="KW-0812">Transmembrane</keyword>
<comment type="caution">
    <text evidence="2">The sequence shown here is derived from an EMBL/GenBank/DDBJ whole genome shotgun (WGS) entry which is preliminary data.</text>
</comment>
<accession>A0ABQ4PLH0</accession>
<gene>
    <name evidence="2" type="ORF">TUM4438_31400</name>
</gene>
<proteinExistence type="predicted"/>
<evidence type="ECO:0000313" key="2">
    <source>
        <dbReference type="EMBL" id="GIU48916.1"/>
    </source>
</evidence>
<keyword evidence="3" id="KW-1185">Reference proteome</keyword>
<name>A0ABQ4PLH0_9GAMM</name>
<evidence type="ECO:0008006" key="4">
    <source>
        <dbReference type="Google" id="ProtNLM"/>
    </source>
</evidence>
<keyword evidence="1" id="KW-1133">Transmembrane helix</keyword>
<dbReference type="Proteomes" id="UP000887104">
    <property type="component" value="Unassembled WGS sequence"/>
</dbReference>
<feature type="transmembrane region" description="Helical" evidence="1">
    <location>
        <begin position="20"/>
        <end position="45"/>
    </location>
</feature>
<reference evidence="2" key="1">
    <citation type="submission" date="2021-05" db="EMBL/GenBank/DDBJ databases">
        <title>Molecular characterization for Shewanella algae harboring chromosomal blaOXA-55-like strains isolated from clinical and environment sample.</title>
        <authorList>
            <person name="Ohama Y."/>
            <person name="Aoki K."/>
            <person name="Harada S."/>
            <person name="Moriya K."/>
            <person name="Ishii Y."/>
            <person name="Tateda K."/>
        </authorList>
    </citation>
    <scope>NUCLEOTIDE SEQUENCE</scope>
    <source>
        <strain evidence="2">JCM 11563</strain>
    </source>
</reference>
<organism evidence="2 3">
    <name type="scientific">Shewanella sairae</name>
    <dbReference type="NCBI Taxonomy" id="190310"/>
    <lineage>
        <taxon>Bacteria</taxon>
        <taxon>Pseudomonadati</taxon>
        <taxon>Pseudomonadota</taxon>
        <taxon>Gammaproteobacteria</taxon>
        <taxon>Alteromonadales</taxon>
        <taxon>Shewanellaceae</taxon>
        <taxon>Shewanella</taxon>
    </lineage>
</organism>
<dbReference type="EMBL" id="BPEY01000062">
    <property type="protein sequence ID" value="GIU48916.1"/>
    <property type="molecule type" value="Genomic_DNA"/>
</dbReference>
<evidence type="ECO:0000256" key="1">
    <source>
        <dbReference type="SAM" id="Phobius"/>
    </source>
</evidence>
<sequence>MEVMYLESNPNEAKINGFFSLWGLALILAFLGMVFSSIGFGMLLFDILKNRKGNYLVENGLKVEAKFSSVELNYSLQVNGRNPYRIVAEWLDPESNTIYMYKSKNLWFDPTDYIRNEYISVYVDKAKPKKHYLDISFLPTVVE</sequence>